<organism evidence="5 6">
    <name type="scientific">Actinokineospora guangxiensis</name>
    <dbReference type="NCBI Taxonomy" id="1490288"/>
    <lineage>
        <taxon>Bacteria</taxon>
        <taxon>Bacillati</taxon>
        <taxon>Actinomycetota</taxon>
        <taxon>Actinomycetes</taxon>
        <taxon>Pseudonocardiales</taxon>
        <taxon>Pseudonocardiaceae</taxon>
        <taxon>Actinokineospora</taxon>
    </lineage>
</organism>
<dbReference type="PANTHER" id="PTHR43201">
    <property type="entry name" value="ACYL-COA SYNTHETASE"/>
    <property type="match status" value="1"/>
</dbReference>
<protein>
    <submittedName>
        <fullName evidence="5">O-succinylbenzoate--CoA ligase</fullName>
        <ecNumber evidence="5">6.2.1.26</ecNumber>
    </submittedName>
</protein>
<dbReference type="Pfam" id="PF13193">
    <property type="entry name" value="AMP-binding_C"/>
    <property type="match status" value="1"/>
</dbReference>
<accession>A0ABW0EKB1</accession>
<evidence type="ECO:0000256" key="1">
    <source>
        <dbReference type="ARBA" id="ARBA00006432"/>
    </source>
</evidence>
<dbReference type="InterPro" id="IPR025110">
    <property type="entry name" value="AMP-bd_C"/>
</dbReference>
<dbReference type="PANTHER" id="PTHR43201:SF5">
    <property type="entry name" value="MEDIUM-CHAIN ACYL-COA LIGASE ACSF2, MITOCHONDRIAL"/>
    <property type="match status" value="1"/>
</dbReference>
<dbReference type="Gene3D" id="3.30.300.30">
    <property type="match status" value="1"/>
</dbReference>
<comment type="caution">
    <text evidence="5">The sequence shown here is derived from an EMBL/GenBank/DDBJ whole genome shotgun (WGS) entry which is preliminary data.</text>
</comment>
<evidence type="ECO:0000259" key="4">
    <source>
        <dbReference type="Pfam" id="PF13193"/>
    </source>
</evidence>
<reference evidence="6" key="1">
    <citation type="journal article" date="2019" name="Int. J. Syst. Evol. Microbiol.">
        <title>The Global Catalogue of Microorganisms (GCM) 10K type strain sequencing project: providing services to taxonomists for standard genome sequencing and annotation.</title>
        <authorList>
            <consortium name="The Broad Institute Genomics Platform"/>
            <consortium name="The Broad Institute Genome Sequencing Center for Infectious Disease"/>
            <person name="Wu L."/>
            <person name="Ma J."/>
        </authorList>
    </citation>
    <scope>NUCLEOTIDE SEQUENCE [LARGE SCALE GENOMIC DNA]</scope>
    <source>
        <strain evidence="6">CCUG 59778</strain>
    </source>
</reference>
<dbReference type="InterPro" id="IPR042099">
    <property type="entry name" value="ANL_N_sf"/>
</dbReference>
<dbReference type="RefSeq" id="WP_378243384.1">
    <property type="nucleotide sequence ID" value="NZ_JBHSKF010000001.1"/>
</dbReference>
<proteinExistence type="inferred from homology"/>
<comment type="similarity">
    <text evidence="1">Belongs to the ATP-dependent AMP-binding enzyme family.</text>
</comment>
<gene>
    <name evidence="5" type="primary">menE</name>
    <name evidence="5" type="ORF">ACFPM7_02785</name>
</gene>
<sequence>MDLLRGRLRAALDGGPALAVPTSGSTGEPKSVLLPGSALLASAAATHARLGGPGTWLLALPTTHIAGIQVLVRSLVAGTTPAELAGPFRGKSFTEAAADVLAADGPRYTALVPTQLTRVLEWGGDALAALRSFDAVLIGGAALAPPVLAAAREAGVRVVRTYGMTETAGGCVYDGLPLDGVSVEITAAGLVRLGGPTVAHGYAGSAPFGGWFTTSDLGELVDGRLQVLGRADDLINTGGEKVAPAAVEAVLLAQPGVRAVCVVGVPDPEWGQRVAALVVGALSQDALAAVRAALGAAAVPRRVVTVDALPEKAPGKVDRAAAAALAG</sequence>
<dbReference type="SUPFAM" id="SSF56801">
    <property type="entry name" value="Acetyl-CoA synthetase-like"/>
    <property type="match status" value="1"/>
</dbReference>
<evidence type="ECO:0000259" key="3">
    <source>
        <dbReference type="Pfam" id="PF00501"/>
    </source>
</evidence>
<evidence type="ECO:0000313" key="5">
    <source>
        <dbReference type="EMBL" id="MFC5285965.1"/>
    </source>
</evidence>
<dbReference type="Gene3D" id="3.40.50.12780">
    <property type="entry name" value="N-terminal domain of ligase-like"/>
    <property type="match status" value="1"/>
</dbReference>
<dbReference type="NCBIfam" id="NF005877">
    <property type="entry name" value="PRK07824.1"/>
    <property type="match status" value="1"/>
</dbReference>
<dbReference type="Proteomes" id="UP001596157">
    <property type="component" value="Unassembled WGS sequence"/>
</dbReference>
<name>A0ABW0EKB1_9PSEU</name>
<dbReference type="EC" id="6.2.1.26" evidence="5"/>
<feature type="domain" description="AMP-binding enzyme C-terminal" evidence="4">
    <location>
        <begin position="247"/>
        <end position="316"/>
    </location>
</feature>
<feature type="domain" description="AMP-dependent synthetase/ligase" evidence="3">
    <location>
        <begin position="17"/>
        <end position="179"/>
    </location>
</feature>
<dbReference type="InterPro" id="IPR045851">
    <property type="entry name" value="AMP-bd_C_sf"/>
</dbReference>
<dbReference type="InterPro" id="IPR000873">
    <property type="entry name" value="AMP-dep_synth/lig_dom"/>
</dbReference>
<dbReference type="EMBL" id="JBHSKF010000001">
    <property type="protein sequence ID" value="MFC5285965.1"/>
    <property type="molecule type" value="Genomic_DNA"/>
</dbReference>
<dbReference type="Pfam" id="PF00501">
    <property type="entry name" value="AMP-binding"/>
    <property type="match status" value="1"/>
</dbReference>
<evidence type="ECO:0000313" key="6">
    <source>
        <dbReference type="Proteomes" id="UP001596157"/>
    </source>
</evidence>
<dbReference type="GO" id="GO:0008756">
    <property type="term" value="F:o-succinylbenzoate-CoA ligase activity"/>
    <property type="evidence" value="ECO:0007669"/>
    <property type="project" value="UniProtKB-EC"/>
</dbReference>
<keyword evidence="6" id="KW-1185">Reference proteome</keyword>
<evidence type="ECO:0000256" key="2">
    <source>
        <dbReference type="ARBA" id="ARBA00022598"/>
    </source>
</evidence>
<keyword evidence="2 5" id="KW-0436">Ligase</keyword>